<reference evidence="4" key="1">
    <citation type="submission" date="2022-01" db="EMBL/GenBank/DDBJ databases">
        <authorList>
            <person name="King R."/>
        </authorList>
    </citation>
    <scope>NUCLEOTIDE SEQUENCE</scope>
</reference>
<keyword evidence="5" id="KW-1185">Reference proteome</keyword>
<dbReference type="GO" id="GO:0006260">
    <property type="term" value="P:DNA replication"/>
    <property type="evidence" value="ECO:0007669"/>
    <property type="project" value="InterPro"/>
</dbReference>
<dbReference type="AlphaFoldDB" id="A0A9P0H524"/>
<dbReference type="GO" id="GO:0000724">
    <property type="term" value="P:double-strand break repair via homologous recombination"/>
    <property type="evidence" value="ECO:0007669"/>
    <property type="project" value="TreeGrafter"/>
</dbReference>
<dbReference type="GO" id="GO:0006289">
    <property type="term" value="P:nucleotide-excision repair"/>
    <property type="evidence" value="ECO:0007669"/>
    <property type="project" value="TreeGrafter"/>
</dbReference>
<comment type="similarity">
    <text evidence="2">Belongs to the replication factor A protein 3 family.</text>
</comment>
<proteinExistence type="inferred from homology"/>
<dbReference type="InterPro" id="IPR012340">
    <property type="entry name" value="NA-bd_OB-fold"/>
</dbReference>
<dbReference type="Gene3D" id="2.40.50.140">
    <property type="entry name" value="Nucleic acid-binding proteins"/>
    <property type="match status" value="1"/>
</dbReference>
<dbReference type="GO" id="GO:0035861">
    <property type="term" value="C:site of double-strand break"/>
    <property type="evidence" value="ECO:0007669"/>
    <property type="project" value="TreeGrafter"/>
</dbReference>
<dbReference type="Pfam" id="PF08661">
    <property type="entry name" value="Rep_fac-A_3"/>
    <property type="match status" value="1"/>
</dbReference>
<accession>A0A9P0H524</accession>
<evidence type="ECO:0000313" key="5">
    <source>
        <dbReference type="Proteomes" id="UP001152798"/>
    </source>
</evidence>
<evidence type="ECO:0000256" key="1">
    <source>
        <dbReference type="ARBA" id="ARBA00004123"/>
    </source>
</evidence>
<evidence type="ECO:0000256" key="3">
    <source>
        <dbReference type="ARBA" id="ARBA00023242"/>
    </source>
</evidence>
<dbReference type="InterPro" id="IPR013970">
    <property type="entry name" value="Rfa2"/>
</dbReference>
<evidence type="ECO:0000313" key="4">
    <source>
        <dbReference type="EMBL" id="CAH1395552.1"/>
    </source>
</evidence>
<dbReference type="GO" id="GO:0006284">
    <property type="term" value="P:base-excision repair"/>
    <property type="evidence" value="ECO:0007669"/>
    <property type="project" value="TreeGrafter"/>
</dbReference>
<dbReference type="OrthoDB" id="188186at2759"/>
<dbReference type="Proteomes" id="UP001152798">
    <property type="component" value="Chromosome 3"/>
</dbReference>
<dbReference type="PANTHER" id="PTHR15114">
    <property type="entry name" value="REPLICATION PROTEIN A3"/>
    <property type="match status" value="1"/>
</dbReference>
<dbReference type="GO" id="GO:0006298">
    <property type="term" value="P:mismatch repair"/>
    <property type="evidence" value="ECO:0007669"/>
    <property type="project" value="TreeGrafter"/>
</dbReference>
<evidence type="ECO:0000256" key="2">
    <source>
        <dbReference type="ARBA" id="ARBA00009761"/>
    </source>
</evidence>
<dbReference type="PANTHER" id="PTHR15114:SF1">
    <property type="entry name" value="REPLICATION PROTEIN A 14 KDA SUBUNIT"/>
    <property type="match status" value="1"/>
</dbReference>
<dbReference type="GO" id="GO:0003697">
    <property type="term" value="F:single-stranded DNA binding"/>
    <property type="evidence" value="ECO:0007669"/>
    <property type="project" value="TreeGrafter"/>
</dbReference>
<protein>
    <recommendedName>
        <fullName evidence="6">Replication factor A protein 3</fullName>
    </recommendedName>
</protein>
<evidence type="ECO:0008006" key="6">
    <source>
        <dbReference type="Google" id="ProtNLM"/>
    </source>
</evidence>
<name>A0A9P0H524_NEZVI</name>
<sequence>MLPPDVFDFNIKMTTDGIDTAVAMRPLVNGAVLHKMIGRPVTLVGTVISVNPKGTTIDLKTADMQVVIVSMRKPLTEPVSGVIEVQGIVQGRNSMVCDYYMSYPDTLTGTYQQDIASSVFTLIHSLRNPWVDN</sequence>
<comment type="subcellular location">
    <subcellularLocation>
        <location evidence="1">Nucleus</location>
    </subcellularLocation>
</comment>
<dbReference type="SUPFAM" id="SSF50249">
    <property type="entry name" value="Nucleic acid-binding proteins"/>
    <property type="match status" value="1"/>
</dbReference>
<dbReference type="GO" id="GO:0005662">
    <property type="term" value="C:DNA replication factor A complex"/>
    <property type="evidence" value="ECO:0007669"/>
    <property type="project" value="TreeGrafter"/>
</dbReference>
<dbReference type="GO" id="GO:0003684">
    <property type="term" value="F:damaged DNA binding"/>
    <property type="evidence" value="ECO:0007669"/>
    <property type="project" value="TreeGrafter"/>
</dbReference>
<organism evidence="4 5">
    <name type="scientific">Nezara viridula</name>
    <name type="common">Southern green stink bug</name>
    <name type="synonym">Cimex viridulus</name>
    <dbReference type="NCBI Taxonomy" id="85310"/>
    <lineage>
        <taxon>Eukaryota</taxon>
        <taxon>Metazoa</taxon>
        <taxon>Ecdysozoa</taxon>
        <taxon>Arthropoda</taxon>
        <taxon>Hexapoda</taxon>
        <taxon>Insecta</taxon>
        <taxon>Pterygota</taxon>
        <taxon>Neoptera</taxon>
        <taxon>Paraneoptera</taxon>
        <taxon>Hemiptera</taxon>
        <taxon>Heteroptera</taxon>
        <taxon>Panheteroptera</taxon>
        <taxon>Pentatomomorpha</taxon>
        <taxon>Pentatomoidea</taxon>
        <taxon>Pentatomidae</taxon>
        <taxon>Pentatominae</taxon>
        <taxon>Nezara</taxon>
    </lineage>
</organism>
<keyword evidence="3" id="KW-0539">Nucleus</keyword>
<gene>
    <name evidence="4" type="ORF">NEZAVI_LOCUS5804</name>
</gene>
<dbReference type="EMBL" id="OV725079">
    <property type="protein sequence ID" value="CAH1395552.1"/>
    <property type="molecule type" value="Genomic_DNA"/>
</dbReference>